<dbReference type="STRING" id="1526571.AT746_04785"/>
<dbReference type="GO" id="GO:0016757">
    <property type="term" value="F:glycosyltransferase activity"/>
    <property type="evidence" value="ECO:0007669"/>
    <property type="project" value="UniProtKB-ARBA"/>
</dbReference>
<accession>A0A0U3B7M9</accession>
<keyword evidence="3" id="KW-1185">Reference proteome</keyword>
<dbReference type="RefSeq" id="WP_062477185.1">
    <property type="nucleotide sequence ID" value="NZ_CP013650.1"/>
</dbReference>
<name>A0A0U3B7M9_9ALTE</name>
<proteinExistence type="predicted"/>
<feature type="domain" description="Glycosyltransferase subfamily 4-like N-terminal" evidence="1">
    <location>
        <begin position="21"/>
        <end position="181"/>
    </location>
</feature>
<reference evidence="2 3" key="1">
    <citation type="submission" date="2015-12" db="EMBL/GenBank/DDBJ databases">
        <title>Complete genome of Lacimicrobium alkaliphilum KCTC 32984.</title>
        <authorList>
            <person name="Kim S.-G."/>
            <person name="Lee Y.-J."/>
        </authorList>
    </citation>
    <scope>NUCLEOTIDE SEQUENCE [LARGE SCALE GENOMIC DNA]</scope>
    <source>
        <strain evidence="2 3">YelD216</strain>
    </source>
</reference>
<keyword evidence="2" id="KW-0808">Transferase</keyword>
<dbReference type="PANTHER" id="PTHR12526:SF630">
    <property type="entry name" value="GLYCOSYLTRANSFERASE"/>
    <property type="match status" value="1"/>
</dbReference>
<organism evidence="2 3">
    <name type="scientific">Lacimicrobium alkaliphilum</name>
    <dbReference type="NCBI Taxonomy" id="1526571"/>
    <lineage>
        <taxon>Bacteria</taxon>
        <taxon>Pseudomonadati</taxon>
        <taxon>Pseudomonadota</taxon>
        <taxon>Gammaproteobacteria</taxon>
        <taxon>Alteromonadales</taxon>
        <taxon>Alteromonadaceae</taxon>
        <taxon>Lacimicrobium</taxon>
    </lineage>
</organism>
<evidence type="ECO:0000313" key="3">
    <source>
        <dbReference type="Proteomes" id="UP000068447"/>
    </source>
</evidence>
<dbReference type="OrthoDB" id="9775208at2"/>
<evidence type="ECO:0000259" key="1">
    <source>
        <dbReference type="Pfam" id="PF13439"/>
    </source>
</evidence>
<sequence>MTTASLPVRHIAHVLFRFDTGGLENGVVNLVNRLSQEGYRHSIITQKGVNPEFAKRVTANNVDYHDLNKAEGNDFSMYLRLNSLLKRLRPDILHTRNLATLESQVVGWWRRIPTRIHGEHGWDVSDIGGTNPKYQRLRRLIKPFVHQYVALSGEARDYLLHKIKVPPQRIHHICNGVDMDRFSTPPLPVSPFPEQQLPPQALVFGTVGRLAEVKDQGTLIEAFALLCSRYPQHPLRLMLIGDGPMRGKLEQQAKEAGIAEQIWFAGDRADVPALMSKMQVFVLPSLAEGISNTFLEAMASGLPVIATNVGGNPDLMPPEHKHSHLIGVQDTQGLMQAMSRYIDNPDMITEDSALVRKHCQSHFSLANMVAKYHQLYQSQTAQ</sequence>
<evidence type="ECO:0000313" key="2">
    <source>
        <dbReference type="EMBL" id="ALS97653.1"/>
    </source>
</evidence>
<dbReference type="Proteomes" id="UP000068447">
    <property type="component" value="Chromosome"/>
</dbReference>
<gene>
    <name evidence="2" type="ORF">AT746_04785</name>
</gene>
<dbReference type="Gene3D" id="3.40.50.2000">
    <property type="entry name" value="Glycogen Phosphorylase B"/>
    <property type="match status" value="2"/>
</dbReference>
<dbReference type="InterPro" id="IPR017522">
    <property type="entry name" value="Sugar_tfrase_PEP-CTERM_Stp2"/>
</dbReference>
<protein>
    <submittedName>
        <fullName evidence="2">Glycosyl transferase family 1</fullName>
    </submittedName>
</protein>
<dbReference type="EMBL" id="CP013650">
    <property type="protein sequence ID" value="ALS97653.1"/>
    <property type="molecule type" value="Genomic_DNA"/>
</dbReference>
<dbReference type="SUPFAM" id="SSF53756">
    <property type="entry name" value="UDP-Glycosyltransferase/glycogen phosphorylase"/>
    <property type="match status" value="1"/>
</dbReference>
<dbReference type="NCBIfam" id="TIGR03088">
    <property type="entry name" value="stp2"/>
    <property type="match status" value="1"/>
</dbReference>
<dbReference type="Pfam" id="PF13439">
    <property type="entry name" value="Glyco_transf_4"/>
    <property type="match status" value="1"/>
</dbReference>
<dbReference type="AlphaFoldDB" id="A0A0U3B7M9"/>
<dbReference type="InterPro" id="IPR028098">
    <property type="entry name" value="Glyco_trans_4-like_N"/>
</dbReference>
<dbReference type="Pfam" id="PF13692">
    <property type="entry name" value="Glyco_trans_1_4"/>
    <property type="match status" value="1"/>
</dbReference>
<dbReference type="PANTHER" id="PTHR12526">
    <property type="entry name" value="GLYCOSYLTRANSFERASE"/>
    <property type="match status" value="1"/>
</dbReference>
<dbReference type="KEGG" id="lal:AT746_04785"/>